<evidence type="ECO:0008006" key="3">
    <source>
        <dbReference type="Google" id="ProtNLM"/>
    </source>
</evidence>
<sequence length="665" mass="74426">MATNEQSEFTSLTINHRAAWEEGLRINVDVRGQDQLSLRTMNQYLQGDIIEAKALPRGTAFADFAIGPCRTLYILDAVASVIYRYDSIDSRYEEFVSLRSYCASPTSIAYACGGIIVADRAGSHRLLHFAELNGQLTWRVGDREDSDGRPLRVAAGVSFQPDQIETNADGLIYALDAGRCRVVEFDGHGRFRTEIGVSELGGKQPAAISVSANGTLYALDLQARQMLAFAQGELASSFDLPPLQSPTAMDVDAEGFLYLGESRKLLGQDDDRSIFKLSPNGEQPEALAAYQGNADRIRADDEKRLYVLDREAGKITVLLLTEVLHRAPGNPLATGTYYSKAFDKTESRSFWHKLVVDADLPPNTQIEVSYVTDDEEIDDVEARTDWSKPQINPKQMLILRSKERYLRVKLALVGSENESPRVRSVQAVFPRISYLRYLPAVYQEEEKSRDFLERYLSIFEAMMTSSERQIDGIARWFDADSVGGDFLRWLASWLAIAYDEHWPEDKLRQLIHATPALYGKRGTRDGLEELIRLFTGARPIIVEQYRIRCAEDPEIAALLERLFGSEPYSFCVLLKPDQIRTAGEYATVKRIVDAEKPAHTNGGVLHLQPCIYLDMHTYVGINSELTEPEPRLETGVIPRDAVLRNPTPFGQVGSSTLKADHSALA</sequence>
<dbReference type="SUPFAM" id="SSF101898">
    <property type="entry name" value="NHL repeat"/>
    <property type="match status" value="1"/>
</dbReference>
<dbReference type="InterPro" id="IPR006521">
    <property type="entry name" value="Tail_protein_I"/>
</dbReference>
<dbReference type="InterPro" id="IPR011042">
    <property type="entry name" value="6-blade_b-propeller_TolB-like"/>
</dbReference>
<evidence type="ECO:0000313" key="2">
    <source>
        <dbReference type="Proteomes" id="UP000665561"/>
    </source>
</evidence>
<name>A0ABW9XI52_9BACL</name>
<accession>A0ABW9XI52</accession>
<dbReference type="EMBL" id="JAAAMV010000001">
    <property type="protein sequence ID" value="NBD22292.1"/>
    <property type="molecule type" value="Genomic_DNA"/>
</dbReference>
<keyword evidence="2" id="KW-1185">Reference proteome</keyword>
<dbReference type="Pfam" id="PF09684">
    <property type="entry name" value="Tail_P2_I"/>
    <property type="match status" value="1"/>
</dbReference>
<protein>
    <recommendedName>
        <fullName evidence="3">Phage tail protein</fullName>
    </recommendedName>
</protein>
<comment type="caution">
    <text evidence="1">The sequence shown here is derived from an EMBL/GenBank/DDBJ whole genome shotgun (WGS) entry which is preliminary data.</text>
</comment>
<dbReference type="Proteomes" id="UP000665561">
    <property type="component" value="Unassembled WGS sequence"/>
</dbReference>
<proteinExistence type="predicted"/>
<gene>
    <name evidence="1" type="ORF">GT019_00245</name>
</gene>
<reference evidence="1 2" key="1">
    <citation type="submission" date="2020-01" db="EMBL/GenBank/DDBJ databases">
        <title>Paenibacillus soybeanensis sp. nov. isolated from the nodules of soybean (Glycine max(L.) Merr).</title>
        <authorList>
            <person name="Wang H."/>
        </authorList>
    </citation>
    <scope>NUCLEOTIDE SEQUENCE [LARGE SCALE GENOMIC DNA]</scope>
    <source>
        <strain evidence="1 2">T1</strain>
    </source>
</reference>
<dbReference type="RefSeq" id="WP_161740030.1">
    <property type="nucleotide sequence ID" value="NZ_JAAAMV010000001.1"/>
</dbReference>
<dbReference type="Gene3D" id="2.120.10.30">
    <property type="entry name" value="TolB, C-terminal domain"/>
    <property type="match status" value="1"/>
</dbReference>
<evidence type="ECO:0000313" key="1">
    <source>
        <dbReference type="EMBL" id="NBD22292.1"/>
    </source>
</evidence>
<dbReference type="InterPro" id="IPR011748">
    <property type="entry name" value="Unchr_phage_tail-like"/>
</dbReference>
<organism evidence="1 2">
    <name type="scientific">Paenibacillus glycinis</name>
    <dbReference type="NCBI Taxonomy" id="2697035"/>
    <lineage>
        <taxon>Bacteria</taxon>
        <taxon>Bacillati</taxon>
        <taxon>Bacillota</taxon>
        <taxon>Bacilli</taxon>
        <taxon>Bacillales</taxon>
        <taxon>Paenibacillaceae</taxon>
        <taxon>Paenibacillus</taxon>
    </lineage>
</organism>
<dbReference type="NCBIfam" id="TIGR02242">
    <property type="entry name" value="tail_TIGR02242"/>
    <property type="match status" value="1"/>
</dbReference>